<reference evidence="2 3" key="1">
    <citation type="journal article" date="2016" name="Mol. Biol. Evol.">
        <title>Comparative Genomics of Early-Diverging Mushroom-Forming Fungi Provides Insights into the Origins of Lignocellulose Decay Capabilities.</title>
        <authorList>
            <person name="Nagy L.G."/>
            <person name="Riley R."/>
            <person name="Tritt A."/>
            <person name="Adam C."/>
            <person name="Daum C."/>
            <person name="Floudas D."/>
            <person name="Sun H."/>
            <person name="Yadav J.S."/>
            <person name="Pangilinan J."/>
            <person name="Larsson K.H."/>
            <person name="Matsuura K."/>
            <person name="Barry K."/>
            <person name="Labutti K."/>
            <person name="Kuo R."/>
            <person name="Ohm R.A."/>
            <person name="Bhattacharya S.S."/>
            <person name="Shirouzu T."/>
            <person name="Yoshinaga Y."/>
            <person name="Martin F.M."/>
            <person name="Grigoriev I.V."/>
            <person name="Hibbett D.S."/>
        </authorList>
    </citation>
    <scope>NUCLEOTIDE SEQUENCE [LARGE SCALE GENOMIC DNA]</scope>
    <source>
        <strain evidence="2 3">TUFC12733</strain>
    </source>
</reference>
<dbReference type="SUPFAM" id="SSF52047">
    <property type="entry name" value="RNI-like"/>
    <property type="match status" value="1"/>
</dbReference>
<evidence type="ECO:0000313" key="3">
    <source>
        <dbReference type="Proteomes" id="UP000076738"/>
    </source>
</evidence>
<sequence>MPIQTRSKRSTTRVERAERPSLAERLSPVNRVEGSPQSMAKRTHNLSASHVEPAERSSRIEHSLNLSPLRVKPVHGSSFDMSCTSINTLPVELVRYIIRLATDVPVAFDTRSESVLDEDRDETRRLIIKSMKTKTSLSIVSKLFHILIDEYLYEIILLTKFSGCESLRRFAAFLRKNRRSDARSRGDRVRRLELNFRIDADHWTTSWDSLWGLLPACPNLEAILFQPQSLLIWYLRGTVSCCEQFSRNIARRYGGTLRRLEIGGSIRFPQHCMQPMLACMEKLQVIYIRHVERLVLNPSTSKEWTGTLPIGDCVKHLHTILGQILRSDVAFHSLPRLRHVSLKPFVPPTVHDLLRLHAGSIVSLYYEQNTLYAPLPAILETLPNLKHLQVSDRWGTAWDMVLPTQGHSNLRILTLFLTFSSYEESSMLRDMDSLILRVEEGRLPQFNKIRLGGLFLDEHREGRRELGETWSRVGITWEERPDFKAWYDRL</sequence>
<proteinExistence type="predicted"/>
<accession>A0A167KCT4</accession>
<dbReference type="Proteomes" id="UP000076738">
    <property type="component" value="Unassembled WGS sequence"/>
</dbReference>
<protein>
    <submittedName>
        <fullName evidence="2">Uncharacterized protein</fullName>
    </submittedName>
</protein>
<feature type="compositionally biased region" description="Basic residues" evidence="1">
    <location>
        <begin position="1"/>
        <end position="11"/>
    </location>
</feature>
<evidence type="ECO:0000313" key="2">
    <source>
        <dbReference type="EMBL" id="KZO94508.1"/>
    </source>
</evidence>
<dbReference type="OrthoDB" id="2973896at2759"/>
<feature type="compositionally biased region" description="Polar residues" evidence="1">
    <location>
        <begin position="35"/>
        <end position="48"/>
    </location>
</feature>
<dbReference type="EMBL" id="KV417294">
    <property type="protein sequence ID" value="KZO94508.1"/>
    <property type="molecule type" value="Genomic_DNA"/>
</dbReference>
<evidence type="ECO:0000256" key="1">
    <source>
        <dbReference type="SAM" id="MobiDB-lite"/>
    </source>
</evidence>
<name>A0A167KCT4_CALVF</name>
<dbReference type="InterPro" id="IPR032675">
    <property type="entry name" value="LRR_dom_sf"/>
</dbReference>
<organism evidence="2 3">
    <name type="scientific">Calocera viscosa (strain TUFC12733)</name>
    <dbReference type="NCBI Taxonomy" id="1330018"/>
    <lineage>
        <taxon>Eukaryota</taxon>
        <taxon>Fungi</taxon>
        <taxon>Dikarya</taxon>
        <taxon>Basidiomycota</taxon>
        <taxon>Agaricomycotina</taxon>
        <taxon>Dacrymycetes</taxon>
        <taxon>Dacrymycetales</taxon>
        <taxon>Dacrymycetaceae</taxon>
        <taxon>Calocera</taxon>
    </lineage>
</organism>
<feature type="compositionally biased region" description="Basic and acidic residues" evidence="1">
    <location>
        <begin position="12"/>
        <end position="22"/>
    </location>
</feature>
<dbReference type="AlphaFoldDB" id="A0A167KCT4"/>
<dbReference type="Gene3D" id="3.80.10.10">
    <property type="entry name" value="Ribonuclease Inhibitor"/>
    <property type="match status" value="1"/>
</dbReference>
<gene>
    <name evidence="2" type="ORF">CALVIDRAFT_599887</name>
</gene>
<feature type="region of interest" description="Disordered" evidence="1">
    <location>
        <begin position="1"/>
        <end position="59"/>
    </location>
</feature>
<keyword evidence="3" id="KW-1185">Reference proteome</keyword>